<dbReference type="Pfam" id="PF00378">
    <property type="entry name" value="ECH_1"/>
    <property type="match status" value="1"/>
</dbReference>
<dbReference type="EMBL" id="CP098747">
    <property type="protein sequence ID" value="USG60082.1"/>
    <property type="molecule type" value="Genomic_DNA"/>
</dbReference>
<dbReference type="PROSITE" id="PS00166">
    <property type="entry name" value="ENOYL_COA_HYDRATASE"/>
    <property type="match status" value="1"/>
</dbReference>
<protein>
    <submittedName>
        <fullName evidence="3">Enoyl-CoA hydratase/isomerase family protein</fullName>
    </submittedName>
</protein>
<organism evidence="3 4">
    <name type="scientific">Sneathiella marina</name>
    <dbReference type="NCBI Taxonomy" id="2950108"/>
    <lineage>
        <taxon>Bacteria</taxon>
        <taxon>Pseudomonadati</taxon>
        <taxon>Pseudomonadota</taxon>
        <taxon>Alphaproteobacteria</taxon>
        <taxon>Sneathiellales</taxon>
        <taxon>Sneathiellaceae</taxon>
        <taxon>Sneathiella</taxon>
    </lineage>
</organism>
<dbReference type="PANTHER" id="PTHR42964:SF1">
    <property type="entry name" value="POLYKETIDE BIOSYNTHESIS ENOYL-COA HYDRATASE PKSH-RELATED"/>
    <property type="match status" value="1"/>
</dbReference>
<reference evidence="3" key="1">
    <citation type="submission" date="2022-06" db="EMBL/GenBank/DDBJ databases">
        <title>Sneathiella actinostolidae sp. nov., isolated from a sea anemonein the Western Pacific Ocean.</title>
        <authorList>
            <person name="Wei M.J."/>
        </authorList>
    </citation>
    <scope>NUCLEOTIDE SEQUENCE</scope>
    <source>
        <strain evidence="3">PHK-P5</strain>
    </source>
</reference>
<accession>A0ABY4VZG5</accession>
<dbReference type="CDD" id="cd06558">
    <property type="entry name" value="crotonase-like"/>
    <property type="match status" value="1"/>
</dbReference>
<dbReference type="Proteomes" id="UP001056291">
    <property type="component" value="Chromosome"/>
</dbReference>
<proteinExistence type="inferred from homology"/>
<dbReference type="SUPFAM" id="SSF52096">
    <property type="entry name" value="ClpP/crotonase"/>
    <property type="match status" value="1"/>
</dbReference>
<sequence>MSITVNKQDGVTNLRLNKPEKRNAFDSRMVAQLHDGIARALEDPACRCLLIDGVGEHFCAGRDLQSFDNALSHEEFAAADDEWANIFRMLDEGDLPSVAVVRGCAFAGGFTLAMGCDFVLADKTARFQVSEMRHNFPAAINTPVLSKLLGPRLALELAVLGETISAERLYDMSLINRLTENGQALAEEVELFTNTIVARDKLAVGQTKQLHRATRHGGLSDALNMGALINTQAALTGKFANAGKSLKK</sequence>
<evidence type="ECO:0000313" key="4">
    <source>
        <dbReference type="Proteomes" id="UP001056291"/>
    </source>
</evidence>
<name>A0ABY4VZG5_9PROT</name>
<dbReference type="PANTHER" id="PTHR42964">
    <property type="entry name" value="ENOYL-COA HYDRATASE"/>
    <property type="match status" value="1"/>
</dbReference>
<evidence type="ECO:0000313" key="3">
    <source>
        <dbReference type="EMBL" id="USG60082.1"/>
    </source>
</evidence>
<dbReference type="Gene3D" id="3.90.226.10">
    <property type="entry name" value="2-enoyl-CoA Hydratase, Chain A, domain 1"/>
    <property type="match status" value="1"/>
</dbReference>
<gene>
    <name evidence="3" type="ORF">NBZ79_12950</name>
</gene>
<dbReference type="InterPro" id="IPR018376">
    <property type="entry name" value="Enoyl-CoA_hyd/isom_CS"/>
</dbReference>
<comment type="similarity">
    <text evidence="1 2">Belongs to the enoyl-CoA hydratase/isomerase family.</text>
</comment>
<dbReference type="InterPro" id="IPR051683">
    <property type="entry name" value="Enoyl-CoA_Hydratase/Isomerase"/>
</dbReference>
<keyword evidence="4" id="KW-1185">Reference proteome</keyword>
<dbReference type="InterPro" id="IPR001753">
    <property type="entry name" value="Enoyl-CoA_hydra/iso"/>
</dbReference>
<evidence type="ECO:0000256" key="1">
    <source>
        <dbReference type="ARBA" id="ARBA00005254"/>
    </source>
</evidence>
<dbReference type="InterPro" id="IPR029045">
    <property type="entry name" value="ClpP/crotonase-like_dom_sf"/>
</dbReference>
<dbReference type="RefSeq" id="WP_251932889.1">
    <property type="nucleotide sequence ID" value="NZ_CP098747.1"/>
</dbReference>
<evidence type="ECO:0000256" key="2">
    <source>
        <dbReference type="RuleBase" id="RU003707"/>
    </source>
</evidence>